<proteinExistence type="predicted"/>
<evidence type="ECO:0000259" key="2">
    <source>
        <dbReference type="Pfam" id="PF03478"/>
    </source>
</evidence>
<keyword evidence="4" id="KW-1185">Reference proteome</keyword>
<dbReference type="Proteomes" id="UP001341840">
    <property type="component" value="Unassembled WGS sequence"/>
</dbReference>
<evidence type="ECO:0000256" key="1">
    <source>
        <dbReference type="SAM" id="MobiDB-lite"/>
    </source>
</evidence>
<dbReference type="PANTHER" id="PTHR44259:SF113">
    <property type="entry name" value="OS06G0659700 PROTEIN"/>
    <property type="match status" value="1"/>
</dbReference>
<evidence type="ECO:0000313" key="3">
    <source>
        <dbReference type="EMBL" id="MED6201527.1"/>
    </source>
</evidence>
<accession>A0ABU6XSL0</accession>
<feature type="compositionally biased region" description="Basic and acidic residues" evidence="1">
    <location>
        <begin position="31"/>
        <end position="53"/>
    </location>
</feature>
<dbReference type="EMBL" id="JASCZI010213683">
    <property type="protein sequence ID" value="MED6201527.1"/>
    <property type="molecule type" value="Genomic_DNA"/>
</dbReference>
<dbReference type="InterPro" id="IPR050942">
    <property type="entry name" value="F-box_BR-signaling"/>
</dbReference>
<protein>
    <recommendedName>
        <fullName evidence="2">KIB1-4 beta-propeller domain-containing protein</fullName>
    </recommendedName>
</protein>
<feature type="domain" description="KIB1-4 beta-propeller" evidence="2">
    <location>
        <begin position="127"/>
        <end position="338"/>
    </location>
</feature>
<sequence length="346" mass="39910">MKMKIMNTETSGGDLGRVRRRFEMRFGPLESSRREEDNHGGGEVMKRSEENEKSMITTKKKIIDEWANIHHDMLNEITKLFHSYDDYLQLRLVCKQWNLKLPKIPNANKVPWLVSPIAIGGVEIRDLEKKGIYHLMLPDMLQENNIVGSCYGWLISVVVASHEGSVQILNLFTKVHLDDLFPPVSSLSNLIGKNESQYILSDFHRLLDHSFVHKFLVHKVIINSAPNHDNKDLTAVAIYGCASRLAFYKPNHDRRWIKFSTDHDVFIDVIFFFEEKIYAVDKYGQLYEFDSKTKPELMGGIHEAPPPSDVATHYRHVKYLVGCAHNGSLLMVVRQYNELEDEERAG</sequence>
<name>A0ABU6XSL0_9FABA</name>
<comment type="caution">
    <text evidence="3">The sequence shown here is derived from an EMBL/GenBank/DDBJ whole genome shotgun (WGS) entry which is preliminary data.</text>
</comment>
<feature type="region of interest" description="Disordered" evidence="1">
    <location>
        <begin position="27"/>
        <end position="53"/>
    </location>
</feature>
<dbReference type="Pfam" id="PF03478">
    <property type="entry name" value="Beta-prop_KIB1-4"/>
    <property type="match status" value="1"/>
</dbReference>
<dbReference type="InterPro" id="IPR005174">
    <property type="entry name" value="KIB1-4_b-propeller"/>
</dbReference>
<organism evidence="3 4">
    <name type="scientific">Stylosanthes scabra</name>
    <dbReference type="NCBI Taxonomy" id="79078"/>
    <lineage>
        <taxon>Eukaryota</taxon>
        <taxon>Viridiplantae</taxon>
        <taxon>Streptophyta</taxon>
        <taxon>Embryophyta</taxon>
        <taxon>Tracheophyta</taxon>
        <taxon>Spermatophyta</taxon>
        <taxon>Magnoliopsida</taxon>
        <taxon>eudicotyledons</taxon>
        <taxon>Gunneridae</taxon>
        <taxon>Pentapetalae</taxon>
        <taxon>rosids</taxon>
        <taxon>fabids</taxon>
        <taxon>Fabales</taxon>
        <taxon>Fabaceae</taxon>
        <taxon>Papilionoideae</taxon>
        <taxon>50 kb inversion clade</taxon>
        <taxon>dalbergioids sensu lato</taxon>
        <taxon>Dalbergieae</taxon>
        <taxon>Pterocarpus clade</taxon>
        <taxon>Stylosanthes</taxon>
    </lineage>
</organism>
<reference evidence="3 4" key="1">
    <citation type="journal article" date="2023" name="Plants (Basel)">
        <title>Bridging the Gap: Combining Genomics and Transcriptomics Approaches to Understand Stylosanthes scabra, an Orphan Legume from the Brazilian Caatinga.</title>
        <authorList>
            <person name="Ferreira-Neto J.R.C."/>
            <person name="da Silva M.D."/>
            <person name="Binneck E."/>
            <person name="de Melo N.F."/>
            <person name="da Silva R.H."/>
            <person name="de Melo A.L.T.M."/>
            <person name="Pandolfi V."/>
            <person name="Bustamante F.O."/>
            <person name="Brasileiro-Vidal A.C."/>
            <person name="Benko-Iseppon A.M."/>
        </authorList>
    </citation>
    <scope>NUCLEOTIDE SEQUENCE [LARGE SCALE GENOMIC DNA]</scope>
    <source>
        <tissue evidence="3">Leaves</tissue>
    </source>
</reference>
<dbReference type="PANTHER" id="PTHR44259">
    <property type="entry name" value="OS07G0183000 PROTEIN-RELATED"/>
    <property type="match status" value="1"/>
</dbReference>
<gene>
    <name evidence="3" type="ORF">PIB30_095952</name>
</gene>
<evidence type="ECO:0000313" key="4">
    <source>
        <dbReference type="Proteomes" id="UP001341840"/>
    </source>
</evidence>